<reference evidence="2" key="1">
    <citation type="journal article" date="2016" name="Front. Microbiol.">
        <title>Genome Sequence of the Piezophilic, Mesophilic Sulfate-Reducing Bacterium Desulfovibrio indicus J2T.</title>
        <authorList>
            <person name="Cao J."/>
            <person name="Maignien L."/>
            <person name="Shao Z."/>
            <person name="Alain K."/>
            <person name="Jebbar M."/>
        </authorList>
    </citation>
    <scope>NUCLEOTIDE SEQUENCE</scope>
    <source>
        <strain evidence="2">DSM 16372</strain>
    </source>
</reference>
<dbReference type="AlphaFoldDB" id="A0AAV4ZTB1"/>
<dbReference type="PANTHER" id="PTHR34610">
    <property type="entry name" value="SSL7007 PROTEIN"/>
    <property type="match status" value="1"/>
</dbReference>
<dbReference type="Pfam" id="PF13470">
    <property type="entry name" value="PIN_3"/>
    <property type="match status" value="1"/>
</dbReference>
<dbReference type="InterPro" id="IPR002716">
    <property type="entry name" value="PIN_dom"/>
</dbReference>
<gene>
    <name evidence="2" type="ORF">BHAOGJBA_5357</name>
</gene>
<reference evidence="2" key="2">
    <citation type="submission" date="2021-08" db="EMBL/GenBank/DDBJ databases">
        <authorList>
            <person name="Tani A."/>
            <person name="Ola A."/>
            <person name="Ogura Y."/>
            <person name="Katsura K."/>
            <person name="Hayashi T."/>
        </authorList>
    </citation>
    <scope>NUCLEOTIDE SEQUENCE</scope>
    <source>
        <strain evidence="2">DSM 16372</strain>
    </source>
</reference>
<feature type="domain" description="PIN" evidence="1">
    <location>
        <begin position="2"/>
        <end position="81"/>
    </location>
</feature>
<dbReference type="Proteomes" id="UP001055247">
    <property type="component" value="Unassembled WGS sequence"/>
</dbReference>
<keyword evidence="3" id="KW-1185">Reference proteome</keyword>
<evidence type="ECO:0000259" key="1">
    <source>
        <dbReference type="Pfam" id="PF13470"/>
    </source>
</evidence>
<evidence type="ECO:0000313" key="2">
    <source>
        <dbReference type="EMBL" id="GJD91804.1"/>
    </source>
</evidence>
<accession>A0AAV4ZTB1</accession>
<protein>
    <recommendedName>
        <fullName evidence="1">PIN domain-containing protein</fullName>
    </recommendedName>
</protein>
<name>A0AAV4ZTB1_9HYPH</name>
<dbReference type="InterPro" id="IPR002850">
    <property type="entry name" value="PIN_toxin-like"/>
</dbReference>
<organism evidence="2 3">
    <name type="scientific">Methylobacterium hispanicum</name>
    <dbReference type="NCBI Taxonomy" id="270350"/>
    <lineage>
        <taxon>Bacteria</taxon>
        <taxon>Pseudomonadati</taxon>
        <taxon>Pseudomonadota</taxon>
        <taxon>Alphaproteobacteria</taxon>
        <taxon>Hyphomicrobiales</taxon>
        <taxon>Methylobacteriaceae</taxon>
        <taxon>Methylobacterium</taxon>
    </lineage>
</organism>
<evidence type="ECO:0000313" key="3">
    <source>
        <dbReference type="Proteomes" id="UP001055247"/>
    </source>
</evidence>
<proteinExistence type="predicted"/>
<sequence>MLASVPLFIEYEAVVTRAEHLAAAGASRSDVMNVLDVLAGCIEPIEIHYLWRPRLRDPGDDMVLEVAVNGRADAIVTFNRADFGTVPADFGIALLGPADVLRRS</sequence>
<dbReference type="PANTHER" id="PTHR34610:SF3">
    <property type="entry name" value="SSL7007 PROTEIN"/>
    <property type="match status" value="1"/>
</dbReference>
<dbReference type="EMBL" id="BPQO01000032">
    <property type="protein sequence ID" value="GJD91804.1"/>
    <property type="molecule type" value="Genomic_DNA"/>
</dbReference>
<comment type="caution">
    <text evidence="2">The sequence shown here is derived from an EMBL/GenBank/DDBJ whole genome shotgun (WGS) entry which is preliminary data.</text>
</comment>